<keyword evidence="3" id="KW-1185">Reference proteome</keyword>
<evidence type="ECO:0000256" key="1">
    <source>
        <dbReference type="SAM" id="MobiDB-lite"/>
    </source>
</evidence>
<dbReference type="AlphaFoldDB" id="A0A1H2MRK3"/>
<protein>
    <submittedName>
        <fullName evidence="2">Uncharacterized protein</fullName>
    </submittedName>
</protein>
<name>A0A1H2MRK3_9ACTN</name>
<proteinExistence type="predicted"/>
<gene>
    <name evidence="2" type="ORF">SAMN04488544_2546</name>
</gene>
<dbReference type="RefSeq" id="WP_091074861.1">
    <property type="nucleotide sequence ID" value="NZ_LT629799.1"/>
</dbReference>
<sequence length="197" mass="20622">MGTTGTTISRTGSPVAVRTTPAGARTGPVTAAAAADPRTRLTVGEPDPAWVDAAPFRAHVRHLMSVGRLDTTEVALVLGLPTRAVQHLLEGRGGRAARRISPCTARRLLLVGADDVRGLRWSLTPAGAARLALHRLRGDGWSDAGLARVVGVGLDELASLERSERCSRLLAVRLLGLARRLPGTVDDEDLAVVSPAA</sequence>
<feature type="region of interest" description="Disordered" evidence="1">
    <location>
        <begin position="1"/>
        <end position="35"/>
    </location>
</feature>
<evidence type="ECO:0000313" key="3">
    <source>
        <dbReference type="Proteomes" id="UP000198825"/>
    </source>
</evidence>
<reference evidence="3" key="1">
    <citation type="submission" date="2016-10" db="EMBL/GenBank/DDBJ databases">
        <authorList>
            <person name="Varghese N."/>
            <person name="Submissions S."/>
        </authorList>
    </citation>
    <scope>NUCLEOTIDE SEQUENCE [LARGE SCALE GENOMIC DNA]</scope>
    <source>
        <strain evidence="3">DSM 21743</strain>
    </source>
</reference>
<accession>A0A1H2MRK3</accession>
<dbReference type="Proteomes" id="UP000198825">
    <property type="component" value="Chromosome I"/>
</dbReference>
<organism evidence="2 3">
    <name type="scientific">Microlunatus sagamiharensis</name>
    <dbReference type="NCBI Taxonomy" id="546874"/>
    <lineage>
        <taxon>Bacteria</taxon>
        <taxon>Bacillati</taxon>
        <taxon>Actinomycetota</taxon>
        <taxon>Actinomycetes</taxon>
        <taxon>Propionibacteriales</taxon>
        <taxon>Propionibacteriaceae</taxon>
        <taxon>Microlunatus</taxon>
    </lineage>
</organism>
<dbReference type="STRING" id="546874.SAMN04488544_2546"/>
<evidence type="ECO:0000313" key="2">
    <source>
        <dbReference type="EMBL" id="SDU95615.1"/>
    </source>
</evidence>
<dbReference type="EMBL" id="LT629799">
    <property type="protein sequence ID" value="SDU95615.1"/>
    <property type="molecule type" value="Genomic_DNA"/>
</dbReference>
<dbReference type="OrthoDB" id="3825336at2"/>